<evidence type="ECO:0000256" key="7">
    <source>
        <dbReference type="ARBA" id="ARBA00022989"/>
    </source>
</evidence>
<dbReference type="WBParaSite" id="SBAD_0000158401-mRNA-1">
    <property type="protein sequence ID" value="SBAD_0000158401-mRNA-1"/>
    <property type="gene ID" value="SBAD_0000158401"/>
</dbReference>
<keyword evidence="5 10" id="KW-0812">Transmembrane</keyword>
<keyword evidence="7 10" id="KW-1133">Transmembrane helix</keyword>
<dbReference type="GO" id="GO:0000139">
    <property type="term" value="C:Golgi membrane"/>
    <property type="evidence" value="ECO:0007669"/>
    <property type="project" value="UniProtKB-SubCell"/>
</dbReference>
<dbReference type="EMBL" id="UZAM01006850">
    <property type="protein sequence ID" value="VDO94590.1"/>
    <property type="molecule type" value="Genomic_DNA"/>
</dbReference>
<keyword evidence="9 10" id="KW-0472">Membrane</keyword>
<dbReference type="GO" id="GO:0016758">
    <property type="term" value="F:hexosyltransferase activity"/>
    <property type="evidence" value="ECO:0007669"/>
    <property type="project" value="InterPro"/>
</dbReference>
<evidence type="ECO:0000256" key="5">
    <source>
        <dbReference type="ARBA" id="ARBA00022692"/>
    </source>
</evidence>
<evidence type="ECO:0000256" key="6">
    <source>
        <dbReference type="ARBA" id="ARBA00022968"/>
    </source>
</evidence>
<keyword evidence="3 10" id="KW-0328">Glycosyltransferase</keyword>
<protein>
    <recommendedName>
        <fullName evidence="10">Hexosyltransferase</fullName>
        <ecNumber evidence="10">2.4.1.-</ecNumber>
    </recommendedName>
</protein>
<dbReference type="PANTHER" id="PTHR11214">
    <property type="entry name" value="BETA-1,3-N-ACETYLGLUCOSAMINYLTRANSFERASE"/>
    <property type="match status" value="1"/>
</dbReference>
<dbReference type="InterPro" id="IPR002659">
    <property type="entry name" value="Glyco_trans_31"/>
</dbReference>
<dbReference type="EC" id="2.4.1.-" evidence="10"/>
<dbReference type="Pfam" id="PF01762">
    <property type="entry name" value="Galactosyl_T"/>
    <property type="match status" value="1"/>
</dbReference>
<evidence type="ECO:0000256" key="10">
    <source>
        <dbReference type="RuleBase" id="RU363063"/>
    </source>
</evidence>
<evidence type="ECO:0000256" key="8">
    <source>
        <dbReference type="ARBA" id="ARBA00023034"/>
    </source>
</evidence>
<dbReference type="OrthoDB" id="6381420at2759"/>
<keyword evidence="4" id="KW-0808">Transferase</keyword>
<dbReference type="PANTHER" id="PTHR11214:SF364">
    <property type="entry name" value="HEXOSYLTRANSFERASE"/>
    <property type="match status" value="1"/>
</dbReference>
<evidence type="ECO:0000313" key="13">
    <source>
        <dbReference type="WBParaSite" id="SBAD_0000158401-mRNA-1"/>
    </source>
</evidence>
<dbReference type="GO" id="GO:0006493">
    <property type="term" value="P:protein O-linked glycosylation"/>
    <property type="evidence" value="ECO:0007669"/>
    <property type="project" value="TreeGrafter"/>
</dbReference>
<comment type="similarity">
    <text evidence="2 10">Belongs to the glycosyltransferase 31 family.</text>
</comment>
<dbReference type="Gene3D" id="3.90.550.50">
    <property type="match status" value="1"/>
</dbReference>
<gene>
    <name evidence="11" type="ORF">SBAD_LOCUS1513</name>
</gene>
<reference evidence="13" key="1">
    <citation type="submission" date="2016-06" db="UniProtKB">
        <authorList>
            <consortium name="WormBaseParasite"/>
        </authorList>
    </citation>
    <scope>IDENTIFICATION</scope>
</reference>
<keyword evidence="8 10" id="KW-0333">Golgi apparatus</keyword>
<comment type="subcellular location">
    <subcellularLocation>
        <location evidence="1 10">Golgi apparatus membrane</location>
        <topology evidence="1 10">Single-pass type II membrane protein</topology>
    </subcellularLocation>
</comment>
<organism evidence="13">
    <name type="scientific">Soboliphyme baturini</name>
    <dbReference type="NCBI Taxonomy" id="241478"/>
    <lineage>
        <taxon>Eukaryota</taxon>
        <taxon>Metazoa</taxon>
        <taxon>Ecdysozoa</taxon>
        <taxon>Nematoda</taxon>
        <taxon>Enoplea</taxon>
        <taxon>Dorylaimia</taxon>
        <taxon>Dioctophymatida</taxon>
        <taxon>Dioctophymatoidea</taxon>
        <taxon>Soboliphymatidae</taxon>
        <taxon>Soboliphyme</taxon>
    </lineage>
</organism>
<dbReference type="AlphaFoldDB" id="A0A183ID19"/>
<reference evidence="11 12" key="2">
    <citation type="submission" date="2018-11" db="EMBL/GenBank/DDBJ databases">
        <authorList>
            <consortium name="Pathogen Informatics"/>
        </authorList>
    </citation>
    <scope>NUCLEOTIDE SEQUENCE [LARGE SCALE GENOMIC DNA]</scope>
</reference>
<accession>A0A183ID19</accession>
<evidence type="ECO:0000313" key="12">
    <source>
        <dbReference type="Proteomes" id="UP000270296"/>
    </source>
</evidence>
<evidence type="ECO:0000256" key="2">
    <source>
        <dbReference type="ARBA" id="ARBA00008661"/>
    </source>
</evidence>
<sequence>MVRRCNISLILRWCLRKVSKWRCAILLLASFFVLYATWLNGHCLTMDSREIVGGKNASQLFRMFGSIPKQTIVSNRSSDERHELDIRQVHYAVSKTDVCEKQHSPFIVIFVPSHPLFFKRRMVLRKFWNLYSQKLHNFAVVLLFIVGRYVADLRVEIQVSLAVDAEEGVFHDILKGTFEDTYGNLLLKSILMLKWTTEHCPKATLIMKMDDDAVIDYSQLSKTLERFESPKRTIICHVWTDSKPRRNARDKWFLPDREYNISQFKPYCSGSAYLISGDSVPLLYRKAMTCPVVWLEDLHITGNLASELQLRLVDVRFYRNFHNFYDYLYPSLRYC</sequence>
<evidence type="ECO:0000256" key="4">
    <source>
        <dbReference type="ARBA" id="ARBA00022679"/>
    </source>
</evidence>
<keyword evidence="12" id="KW-1185">Reference proteome</keyword>
<dbReference type="Proteomes" id="UP000270296">
    <property type="component" value="Unassembled WGS sequence"/>
</dbReference>
<evidence type="ECO:0000256" key="3">
    <source>
        <dbReference type="ARBA" id="ARBA00022676"/>
    </source>
</evidence>
<evidence type="ECO:0000313" key="11">
    <source>
        <dbReference type="EMBL" id="VDO94590.1"/>
    </source>
</evidence>
<evidence type="ECO:0000256" key="9">
    <source>
        <dbReference type="ARBA" id="ARBA00023136"/>
    </source>
</evidence>
<proteinExistence type="inferred from homology"/>
<name>A0A183ID19_9BILA</name>
<evidence type="ECO:0000256" key="1">
    <source>
        <dbReference type="ARBA" id="ARBA00004323"/>
    </source>
</evidence>
<keyword evidence="6 10" id="KW-0735">Signal-anchor</keyword>
<feature type="transmembrane region" description="Helical" evidence="10">
    <location>
        <begin position="21"/>
        <end position="39"/>
    </location>
</feature>